<dbReference type="Gene3D" id="3.30.310.70">
    <property type="entry name" value="TT1751-like domain"/>
    <property type="match status" value="1"/>
</dbReference>
<dbReference type="PANTHER" id="PTHR38342">
    <property type="entry name" value="SLR5037 PROTEIN"/>
    <property type="match status" value="1"/>
</dbReference>
<reference evidence="3" key="1">
    <citation type="submission" date="2019-11" db="EMBL/GenBank/DDBJ databases">
        <title>Comparative genomics of photobacteria reveal adaptation to distinct habitats.</title>
        <authorList>
            <person name="Fuertes-Perez S."/>
            <person name="Hilgarth M."/>
            <person name="Vogel R.F."/>
        </authorList>
    </citation>
    <scope>NUCLEOTIDE SEQUENCE</scope>
    <source>
        <strain evidence="3">TMW2.2145</strain>
    </source>
</reference>
<evidence type="ECO:0000313" key="4">
    <source>
        <dbReference type="Proteomes" id="UP000813876"/>
    </source>
</evidence>
<evidence type="ECO:0000256" key="1">
    <source>
        <dbReference type="SAM" id="SignalP"/>
    </source>
</evidence>
<dbReference type="CDD" id="cd14797">
    <property type="entry name" value="DUF302"/>
    <property type="match status" value="1"/>
</dbReference>
<dbReference type="InterPro" id="IPR005180">
    <property type="entry name" value="DUF302"/>
</dbReference>
<dbReference type="RefSeq" id="WP_045027885.1">
    <property type="nucleotide sequence ID" value="NZ_CAMLDN010000008.1"/>
</dbReference>
<evidence type="ECO:0000313" key="3">
    <source>
        <dbReference type="EMBL" id="MCF2303862.1"/>
    </source>
</evidence>
<dbReference type="EMBL" id="WMCP01000034">
    <property type="protein sequence ID" value="MCF2303862.1"/>
    <property type="molecule type" value="Genomic_DNA"/>
</dbReference>
<sequence length="154" mass="16848">MKTKNILLSTLMSAVFFMASQSAIAAPVTSFTKVESQQTFTETTAAIQTATSRHQMMVMGKIDQGKVLSMTGLDLKGTSFLIGNPEMAKKVFSMNPAAGAVLPLRLYVWNQNNKTWIGWFNPAEQLGMISPKLVMPGQMLEKKIMNIATQAATK</sequence>
<gene>
    <name evidence="3" type="ORF">GLP33_19265</name>
</gene>
<proteinExistence type="predicted"/>
<dbReference type="AlphaFoldDB" id="A0AAW5A121"/>
<dbReference type="GeneID" id="57354802"/>
<feature type="signal peptide" evidence="1">
    <location>
        <begin position="1"/>
        <end position="25"/>
    </location>
</feature>
<feature type="domain" description="DUF302" evidence="2">
    <location>
        <begin position="62"/>
        <end position="122"/>
    </location>
</feature>
<dbReference type="InterPro" id="IPR035923">
    <property type="entry name" value="TT1751-like_sf"/>
</dbReference>
<dbReference type="SUPFAM" id="SSF103247">
    <property type="entry name" value="TT1751-like"/>
    <property type="match status" value="1"/>
</dbReference>
<dbReference type="Pfam" id="PF03625">
    <property type="entry name" value="DUF302"/>
    <property type="match status" value="1"/>
</dbReference>
<keyword evidence="1" id="KW-0732">Signal</keyword>
<dbReference type="Proteomes" id="UP000813876">
    <property type="component" value="Unassembled WGS sequence"/>
</dbReference>
<dbReference type="PANTHER" id="PTHR38342:SF2">
    <property type="entry name" value="INNER MEMBRANE OR EXPORTED"/>
    <property type="match status" value="1"/>
</dbReference>
<name>A0AAW5A121_PHOPO</name>
<feature type="chain" id="PRO_5043677815" evidence="1">
    <location>
        <begin position="26"/>
        <end position="154"/>
    </location>
</feature>
<evidence type="ECO:0000259" key="2">
    <source>
        <dbReference type="Pfam" id="PF03625"/>
    </source>
</evidence>
<protein>
    <submittedName>
        <fullName evidence="3">DUF302 domain-containing protein</fullName>
    </submittedName>
</protein>
<comment type="caution">
    <text evidence="3">The sequence shown here is derived from an EMBL/GenBank/DDBJ whole genome shotgun (WGS) entry which is preliminary data.</text>
</comment>
<accession>A0AAW5A121</accession>
<organism evidence="3 4">
    <name type="scientific">Photobacterium phosphoreum</name>
    <dbReference type="NCBI Taxonomy" id="659"/>
    <lineage>
        <taxon>Bacteria</taxon>
        <taxon>Pseudomonadati</taxon>
        <taxon>Pseudomonadota</taxon>
        <taxon>Gammaproteobacteria</taxon>
        <taxon>Vibrionales</taxon>
        <taxon>Vibrionaceae</taxon>
        <taxon>Photobacterium</taxon>
    </lineage>
</organism>